<accession>A0A0R3U6C5</accession>
<evidence type="ECO:0000313" key="2">
    <source>
        <dbReference type="EMBL" id="VDD76314.1"/>
    </source>
</evidence>
<feature type="compositionally biased region" description="Polar residues" evidence="1">
    <location>
        <begin position="78"/>
        <end position="90"/>
    </location>
</feature>
<feature type="region of interest" description="Disordered" evidence="1">
    <location>
        <begin position="67"/>
        <end position="90"/>
    </location>
</feature>
<reference evidence="4" key="2">
    <citation type="submission" date="2019-11" db="UniProtKB">
        <authorList>
            <consortium name="WormBaseParasite"/>
        </authorList>
    </citation>
    <scope>IDENTIFICATION</scope>
</reference>
<dbReference type="WBParaSite" id="MCU_008295-RA">
    <property type="protein sequence ID" value="MCU_008295-RA"/>
    <property type="gene ID" value="MCU_008295"/>
</dbReference>
<dbReference type="Proteomes" id="UP000267029">
    <property type="component" value="Unassembled WGS sequence"/>
</dbReference>
<evidence type="ECO:0000313" key="3">
    <source>
        <dbReference type="Proteomes" id="UP000267029"/>
    </source>
</evidence>
<evidence type="ECO:0000313" key="4">
    <source>
        <dbReference type="WBParaSite" id="MCU_008295-RA"/>
    </source>
</evidence>
<keyword evidence="3" id="KW-1185">Reference proteome</keyword>
<sequence length="90" mass="10205">MCESPTTTRIVHSIISVAKLFMGWLKWGRLQEDDDPTIKPRTFNVPYWVSCEMFQLGGMDHPPTDDIYLQPLGRVNTHGGTSTPPHNHAK</sequence>
<evidence type="ECO:0000256" key="1">
    <source>
        <dbReference type="SAM" id="MobiDB-lite"/>
    </source>
</evidence>
<proteinExistence type="predicted"/>
<reference evidence="2 3" key="1">
    <citation type="submission" date="2018-10" db="EMBL/GenBank/DDBJ databases">
        <authorList>
            <consortium name="Pathogen Informatics"/>
        </authorList>
    </citation>
    <scope>NUCLEOTIDE SEQUENCE [LARGE SCALE GENOMIC DNA]</scope>
</reference>
<dbReference type="AlphaFoldDB" id="A0A0R3U6C5"/>
<dbReference type="EMBL" id="UXSR01000365">
    <property type="protein sequence ID" value="VDD76314.1"/>
    <property type="molecule type" value="Genomic_DNA"/>
</dbReference>
<gene>
    <name evidence="2" type="ORF">MCOS_LOCUS2317</name>
</gene>
<protein>
    <submittedName>
        <fullName evidence="2 4">Uncharacterized protein</fullName>
    </submittedName>
</protein>
<organism evidence="4">
    <name type="scientific">Mesocestoides corti</name>
    <name type="common">Flatworm</name>
    <dbReference type="NCBI Taxonomy" id="53468"/>
    <lineage>
        <taxon>Eukaryota</taxon>
        <taxon>Metazoa</taxon>
        <taxon>Spiralia</taxon>
        <taxon>Lophotrochozoa</taxon>
        <taxon>Platyhelminthes</taxon>
        <taxon>Cestoda</taxon>
        <taxon>Eucestoda</taxon>
        <taxon>Cyclophyllidea</taxon>
        <taxon>Mesocestoididae</taxon>
        <taxon>Mesocestoides</taxon>
    </lineage>
</organism>
<name>A0A0R3U6C5_MESCO</name>